<dbReference type="AlphaFoldDB" id="A0A1M5PLP8"/>
<keyword evidence="1" id="KW-0812">Transmembrane</keyword>
<reference evidence="3" key="1">
    <citation type="submission" date="2016-11" db="EMBL/GenBank/DDBJ databases">
        <authorList>
            <person name="Varghese N."/>
            <person name="Submissions S."/>
        </authorList>
    </citation>
    <scope>NUCLEOTIDE SEQUENCE [LARGE SCALE GENOMIC DNA]</scope>
    <source>
        <strain evidence="3">CGMCC 1.8995</strain>
    </source>
</reference>
<evidence type="ECO:0000256" key="1">
    <source>
        <dbReference type="SAM" id="Phobius"/>
    </source>
</evidence>
<evidence type="ECO:0000313" key="3">
    <source>
        <dbReference type="Proteomes" id="UP000184520"/>
    </source>
</evidence>
<dbReference type="Proteomes" id="UP000184520">
    <property type="component" value="Unassembled WGS sequence"/>
</dbReference>
<dbReference type="EMBL" id="FQWD01000006">
    <property type="protein sequence ID" value="SHH02459.1"/>
    <property type="molecule type" value="Genomic_DNA"/>
</dbReference>
<organism evidence="2 3">
    <name type="scientific">Marisediminitalea aggregata</name>
    <dbReference type="NCBI Taxonomy" id="634436"/>
    <lineage>
        <taxon>Bacteria</taxon>
        <taxon>Pseudomonadati</taxon>
        <taxon>Pseudomonadota</taxon>
        <taxon>Gammaproteobacteria</taxon>
        <taxon>Alteromonadales</taxon>
        <taxon>Alteromonadaceae</taxon>
        <taxon>Marisediminitalea</taxon>
    </lineage>
</organism>
<gene>
    <name evidence="2" type="ORF">SAMN05216361_3502</name>
</gene>
<protein>
    <submittedName>
        <fullName evidence="2">Uncharacterized protein</fullName>
    </submittedName>
</protein>
<dbReference type="OrthoDB" id="6401449at2"/>
<name>A0A1M5PLP8_9ALTE</name>
<keyword evidence="1" id="KW-0472">Membrane</keyword>
<evidence type="ECO:0000313" key="2">
    <source>
        <dbReference type="EMBL" id="SHH02459.1"/>
    </source>
</evidence>
<keyword evidence="3" id="KW-1185">Reference proteome</keyword>
<proteinExistence type="predicted"/>
<feature type="transmembrane region" description="Helical" evidence="1">
    <location>
        <begin position="7"/>
        <end position="26"/>
    </location>
</feature>
<feature type="transmembrane region" description="Helical" evidence="1">
    <location>
        <begin position="84"/>
        <end position="110"/>
    </location>
</feature>
<accession>A0A1M5PLP8</accession>
<dbReference type="RefSeq" id="WP_073324477.1">
    <property type="nucleotide sequence ID" value="NZ_FQWD01000006.1"/>
</dbReference>
<keyword evidence="1" id="KW-1133">Transmembrane helix</keyword>
<sequence>MKNWEDLSIIQKLIIGVAIIAVAVIAPEIGMLLQFGGIEVAFAFLVFSLKPVLHFVQNSYAKLENIAALVVISWRHSASARPGVFALQASFCFLALAFTGSSFFAVSFFMPGLLLNGALV</sequence>